<comment type="caution">
    <text evidence="9">The sequence shown here is derived from an EMBL/GenBank/DDBJ whole genome shotgun (WGS) entry which is preliminary data.</text>
</comment>
<dbReference type="EMBL" id="RMBX01000001">
    <property type="protein sequence ID" value="RPD43040.1"/>
    <property type="molecule type" value="Genomic_DNA"/>
</dbReference>
<keyword evidence="4 6" id="KW-0472">Membrane</keyword>
<evidence type="ECO:0000256" key="7">
    <source>
        <dbReference type="RuleBase" id="RU003357"/>
    </source>
</evidence>
<keyword evidence="7" id="KW-0798">TonB box</keyword>
<dbReference type="Gene3D" id="2.60.40.1120">
    <property type="entry name" value="Carboxypeptidase-like, regulatory domain"/>
    <property type="match status" value="1"/>
</dbReference>
<dbReference type="Gene3D" id="2.170.130.10">
    <property type="entry name" value="TonB-dependent receptor, plug domain"/>
    <property type="match status" value="1"/>
</dbReference>
<dbReference type="InterPro" id="IPR008969">
    <property type="entry name" value="CarboxyPept-like_regulatory"/>
</dbReference>
<dbReference type="Pfam" id="PF00593">
    <property type="entry name" value="TonB_dep_Rec_b-barrel"/>
    <property type="match status" value="1"/>
</dbReference>
<dbReference type="InterPro" id="IPR023997">
    <property type="entry name" value="TonB-dep_OMP_SusC/RagA_CS"/>
</dbReference>
<protein>
    <submittedName>
        <fullName evidence="9">SusC/RagA family TonB-linked outer membrane protein</fullName>
    </submittedName>
</protein>
<dbReference type="SMART" id="SM00965">
    <property type="entry name" value="STN"/>
    <property type="match status" value="1"/>
</dbReference>
<dbReference type="GO" id="GO:0006826">
    <property type="term" value="P:iron ion transport"/>
    <property type="evidence" value="ECO:0007669"/>
    <property type="project" value="UniProtKB-KW"/>
</dbReference>
<dbReference type="InterPro" id="IPR011662">
    <property type="entry name" value="Secretin/TonB_short_N"/>
</dbReference>
<dbReference type="SUPFAM" id="SSF56935">
    <property type="entry name" value="Porins"/>
    <property type="match status" value="1"/>
</dbReference>
<keyword evidence="2" id="KW-0406">Ion transport</keyword>
<accession>A0A3N4MSC0</accession>
<evidence type="ECO:0000256" key="2">
    <source>
        <dbReference type="ARBA" id="ARBA00022496"/>
    </source>
</evidence>
<keyword evidence="6" id="KW-1134">Transmembrane beta strand</keyword>
<feature type="domain" description="Secretin/TonB short N-terminal" evidence="8">
    <location>
        <begin position="70"/>
        <end position="122"/>
    </location>
</feature>
<evidence type="ECO:0000313" key="10">
    <source>
        <dbReference type="Proteomes" id="UP000279089"/>
    </source>
</evidence>
<evidence type="ECO:0000313" key="9">
    <source>
        <dbReference type="EMBL" id="RPD43040.1"/>
    </source>
</evidence>
<gene>
    <name evidence="9" type="ORF">EG028_01755</name>
</gene>
<dbReference type="InterPro" id="IPR000531">
    <property type="entry name" value="Beta-barrel_TonB"/>
</dbReference>
<dbReference type="AlphaFoldDB" id="A0A3N4MSC0"/>
<evidence type="ECO:0000256" key="5">
    <source>
        <dbReference type="ARBA" id="ARBA00023237"/>
    </source>
</evidence>
<dbReference type="InterPro" id="IPR023996">
    <property type="entry name" value="TonB-dep_OMP_SusC/RagA"/>
</dbReference>
<keyword evidence="2" id="KW-0410">Iron transport</keyword>
<comment type="subcellular location">
    <subcellularLocation>
        <location evidence="6">Cell outer membrane</location>
        <topology evidence="6">Multi-pass membrane protein</topology>
    </subcellularLocation>
</comment>
<keyword evidence="5 6" id="KW-0998">Cell outer membrane</keyword>
<comment type="similarity">
    <text evidence="6 7">Belongs to the TonB-dependent receptor family.</text>
</comment>
<name>A0A3N4MSC0_9BACT</name>
<evidence type="ECO:0000256" key="1">
    <source>
        <dbReference type="ARBA" id="ARBA00022448"/>
    </source>
</evidence>
<keyword evidence="1 6" id="KW-0813">Transport</keyword>
<dbReference type="InterPro" id="IPR012910">
    <property type="entry name" value="Plug_dom"/>
</dbReference>
<dbReference type="InterPro" id="IPR039426">
    <property type="entry name" value="TonB-dep_rcpt-like"/>
</dbReference>
<dbReference type="Pfam" id="PF07715">
    <property type="entry name" value="Plug"/>
    <property type="match status" value="1"/>
</dbReference>
<dbReference type="OrthoDB" id="9768177at2"/>
<proteinExistence type="inferred from homology"/>
<sequence>MKKIPRIPCGYLYLGKLNILLCMKLSFALVFLLSMQVSANVFSQDTRLSLRLDKVDLKEVLRAIEKKSDYRFLYKDDLFTGRQKVSVTASDEPVKDILQKVFASTGLTFKAMQNKLVVIAPAGEILKEVTVKGKVTDAANGLPLIGVTVQLKGSKVGAVTDPQGAFSLTAPDNATLVISYIGYIQQEVPVNGRTNIDIQLTVASTGLNQVVVIGYGSREKKDVTTSISSIGSEQIAQSVAMSPEFAIQGRMTGIHVSGNAANPMTRPTIRIRGVNTWGVSDPLYVVDGIPITELGAGIEGQIDARVADVRGGINIFAMLDPNDIASISVLKDASAAAIYGVRASNGVILITTKRGQAGAPSVDFSARYGVQNFAKTWDVLGTKDYVNFFKNSYAANPAVTLDPWFNPASPGYLGNSTVDEDWQTPLVNKNAPNQDYSVRVSGGSENTDYSFSLGYNNSESALINQGFERYSGSVKINTKIYKWLRTGINYRIAHIAGEDYNNSDLMDRALTPPWQPIYADGPAFLNGYAQVVKGYNPDGSWNKDKLYGEGTRINTFGSIALNTRKYKSLRNMGSVYLELEPLPNLKLKGTVSIDAYEHNRMEFGDYNSNFYDYTAGSPKDKGGGTSLGFYGERVTKNFNLVKELSLNYSRNFNGHQLDFLANVMDQQYRAGYSSGSSDYMTTLEPHLWTIDADRPYTEVQTDNFRWALEGLLGRVAYNYKSKYYLDAIVRYDGSSRFAKGNRWGVFPAMSAAWRISAEPFMKDQAWITDLKLRAGWGELGNQEVRNFAYISTVDKNPMYAFGSMPGGNGMGNYMLGAAMFSFPNPSIQWEKTATTNIGVDAVLWRGLTVTAEYYNKKTTGILQTTTLPPSVGAKNQPIANIASVRNSGMELSLGYEGKIGDFGFNAGANITTVKNEVLSTYGGVPLNNGTSRIETGYSMNYIYGYQVGGIFRDDAAAAAYDAVYNDKSAQQPHKAGDLWFRDINGPANAAKGHRFYTPGGDSAVDNFDQTYLGKTIPGYFYGFNVGLNYKGIDLSAFFQGVGDVQKLNTARQNLENTGTRGNNMSTSVLNAWSQQNPNSDMPRAVVGDPNANGRVSSRFVENAGYLRMGNLQLGYTLPASVYKATGGHLRYLRIYASASNLFLITKWKGLDPENDLQPMPRTFSIGLNSKF</sequence>
<dbReference type="Proteomes" id="UP000279089">
    <property type="component" value="Unassembled WGS sequence"/>
</dbReference>
<dbReference type="Gene3D" id="3.55.50.30">
    <property type="match status" value="1"/>
</dbReference>
<reference evidence="10" key="1">
    <citation type="submission" date="2018-11" db="EMBL/GenBank/DDBJ databases">
        <title>Chitinophaga lutea sp.nov., isolate from arsenic contaminated soil.</title>
        <authorList>
            <person name="Zong Y."/>
        </authorList>
    </citation>
    <scope>NUCLEOTIDE SEQUENCE [LARGE SCALE GENOMIC DNA]</scope>
    <source>
        <strain evidence="10">YLT18</strain>
    </source>
</reference>
<keyword evidence="10" id="KW-1185">Reference proteome</keyword>
<organism evidence="9 10">
    <name type="scientific">Chitinophaga barathri</name>
    <dbReference type="NCBI Taxonomy" id="1647451"/>
    <lineage>
        <taxon>Bacteria</taxon>
        <taxon>Pseudomonadati</taxon>
        <taxon>Bacteroidota</taxon>
        <taxon>Chitinophagia</taxon>
        <taxon>Chitinophagales</taxon>
        <taxon>Chitinophagaceae</taxon>
        <taxon>Chitinophaga</taxon>
    </lineage>
</organism>
<dbReference type="Pfam" id="PF13715">
    <property type="entry name" value="CarbopepD_reg_2"/>
    <property type="match status" value="1"/>
</dbReference>
<evidence type="ECO:0000259" key="8">
    <source>
        <dbReference type="SMART" id="SM00965"/>
    </source>
</evidence>
<evidence type="ECO:0000256" key="4">
    <source>
        <dbReference type="ARBA" id="ARBA00023136"/>
    </source>
</evidence>
<evidence type="ECO:0000256" key="3">
    <source>
        <dbReference type="ARBA" id="ARBA00023004"/>
    </source>
</evidence>
<evidence type="ECO:0000256" key="6">
    <source>
        <dbReference type="PROSITE-ProRule" id="PRU01360"/>
    </source>
</evidence>
<dbReference type="SUPFAM" id="SSF49464">
    <property type="entry name" value="Carboxypeptidase regulatory domain-like"/>
    <property type="match status" value="1"/>
</dbReference>
<dbReference type="NCBIfam" id="TIGR04056">
    <property type="entry name" value="OMP_RagA_SusC"/>
    <property type="match status" value="1"/>
</dbReference>
<keyword evidence="6" id="KW-0812">Transmembrane</keyword>
<dbReference type="InterPro" id="IPR037066">
    <property type="entry name" value="Plug_dom_sf"/>
</dbReference>
<dbReference type="GO" id="GO:0009279">
    <property type="term" value="C:cell outer membrane"/>
    <property type="evidence" value="ECO:0007669"/>
    <property type="project" value="UniProtKB-SubCell"/>
</dbReference>
<dbReference type="Pfam" id="PF07660">
    <property type="entry name" value="STN"/>
    <property type="match status" value="1"/>
</dbReference>
<dbReference type="NCBIfam" id="TIGR04057">
    <property type="entry name" value="SusC_RagA_signa"/>
    <property type="match status" value="1"/>
</dbReference>
<keyword evidence="3" id="KW-0408">Iron</keyword>
<dbReference type="PROSITE" id="PS52016">
    <property type="entry name" value="TONB_DEPENDENT_REC_3"/>
    <property type="match status" value="1"/>
</dbReference>